<dbReference type="AlphaFoldDB" id="A0A937K368"/>
<sequence>MNLNYEYASGIAFDFNGKSREYKYMILTHNSIKVKKSKADYPEKIDLKLFKKFIIGGDTLITVADTVINQKRKFKKYIILGKTDETENYLLFQRKLKNKTKYYLKNKQTDEWLEVNYRFDLDFQTEVVSLFEHVPYIKLKRASFGYNDIKNLIKSVRYYERYKANKSLYFSSLMNDVTDTEKMTYYCQVENLVGSIWTISFYNKQGQKLLKGEYSNVAPLTKHGNHKWFYPDGKIRKEAQFIEGDLDGSYLVYNHDGTKHCTFKYTKNGDMKVLSIFDNKGVEQTKDIKKHTYYDYINDRTLNIQYKYNKLNKISYVDNASGVKYYLLTDIPASSKIKVDLDYPQKELKEGKEGMVRIRIMLDEKGGILDYKVLSTVDGQFIKPSVDLLLNKESIKFKPAANFEGKVKSEFIYTVMYKIHRTIIHSNYDFMFHHNMMMQQQMMTPQISPPTGY</sequence>
<dbReference type="Pfam" id="PF03544">
    <property type="entry name" value="TonB_C"/>
    <property type="match status" value="1"/>
</dbReference>
<accession>A0A937K368</accession>
<dbReference type="PROSITE" id="PS52015">
    <property type="entry name" value="TONB_CTD"/>
    <property type="match status" value="1"/>
</dbReference>
<dbReference type="GO" id="GO:0055085">
    <property type="term" value="P:transmembrane transport"/>
    <property type="evidence" value="ECO:0007669"/>
    <property type="project" value="InterPro"/>
</dbReference>
<evidence type="ECO:0000313" key="3">
    <source>
        <dbReference type="Proteomes" id="UP000659388"/>
    </source>
</evidence>
<dbReference type="RefSeq" id="WP_202246888.1">
    <property type="nucleotide sequence ID" value="NZ_JAESIY010000032.1"/>
</dbReference>
<dbReference type="InterPro" id="IPR037682">
    <property type="entry name" value="TonB_C"/>
</dbReference>
<dbReference type="Gene3D" id="3.30.1150.10">
    <property type="match status" value="1"/>
</dbReference>
<dbReference type="Proteomes" id="UP000659388">
    <property type="component" value="Unassembled WGS sequence"/>
</dbReference>
<dbReference type="SUPFAM" id="SSF74653">
    <property type="entry name" value="TolA/TonB C-terminal domain"/>
    <property type="match status" value="1"/>
</dbReference>
<proteinExistence type="predicted"/>
<feature type="domain" description="TonB C-terminal" evidence="1">
    <location>
        <begin position="328"/>
        <end position="426"/>
    </location>
</feature>
<keyword evidence="3" id="KW-1185">Reference proteome</keyword>
<dbReference type="Gene3D" id="2.20.110.10">
    <property type="entry name" value="Histone H3 K4-specific methyltransferase SET7/9 N-terminal domain"/>
    <property type="match status" value="1"/>
</dbReference>
<organism evidence="2 3">
    <name type="scientific">Fulvivirga sediminis</name>
    <dbReference type="NCBI Taxonomy" id="2803949"/>
    <lineage>
        <taxon>Bacteria</taxon>
        <taxon>Pseudomonadati</taxon>
        <taxon>Bacteroidota</taxon>
        <taxon>Cytophagia</taxon>
        <taxon>Cytophagales</taxon>
        <taxon>Fulvivirgaceae</taxon>
        <taxon>Fulvivirga</taxon>
    </lineage>
</organism>
<evidence type="ECO:0000313" key="2">
    <source>
        <dbReference type="EMBL" id="MBL3659095.1"/>
    </source>
</evidence>
<comment type="caution">
    <text evidence="2">The sequence shown here is derived from an EMBL/GenBank/DDBJ whole genome shotgun (WGS) entry which is preliminary data.</text>
</comment>
<protein>
    <submittedName>
        <fullName evidence="2">Energy transducer TonB</fullName>
    </submittedName>
</protein>
<dbReference type="EMBL" id="JAESIY010000032">
    <property type="protein sequence ID" value="MBL3659095.1"/>
    <property type="molecule type" value="Genomic_DNA"/>
</dbReference>
<reference evidence="2" key="1">
    <citation type="submission" date="2021-01" db="EMBL/GenBank/DDBJ databases">
        <title>Fulvivirga kasyanovii gen. nov., sp nov., a novel member of the phylum Bacteroidetes isolated from seawater in a mussel farm.</title>
        <authorList>
            <person name="Zhao L.-H."/>
            <person name="Wang Z.-J."/>
        </authorList>
    </citation>
    <scope>NUCLEOTIDE SEQUENCE</scope>
    <source>
        <strain evidence="2">2943</strain>
    </source>
</reference>
<gene>
    <name evidence="2" type="ORF">JL102_23335</name>
</gene>
<evidence type="ECO:0000259" key="1">
    <source>
        <dbReference type="PROSITE" id="PS52015"/>
    </source>
</evidence>
<name>A0A937K368_9BACT</name>